<evidence type="ECO:0000313" key="1">
    <source>
        <dbReference type="EMBL" id="RIA97093.1"/>
    </source>
</evidence>
<evidence type="ECO:0000313" key="2">
    <source>
        <dbReference type="Proteomes" id="UP000265703"/>
    </source>
</evidence>
<reference evidence="1 2" key="1">
    <citation type="submission" date="2018-06" db="EMBL/GenBank/DDBJ databases">
        <title>Comparative genomics reveals the genomic features of Rhizophagus irregularis, R. cerebriforme, R. diaphanum and Gigaspora rosea, and their symbiotic lifestyle signature.</title>
        <authorList>
            <person name="Morin E."/>
            <person name="San Clemente H."/>
            <person name="Chen E.C.H."/>
            <person name="De La Providencia I."/>
            <person name="Hainaut M."/>
            <person name="Kuo A."/>
            <person name="Kohler A."/>
            <person name="Murat C."/>
            <person name="Tang N."/>
            <person name="Roy S."/>
            <person name="Loubradou J."/>
            <person name="Henrissat B."/>
            <person name="Grigoriev I.V."/>
            <person name="Corradi N."/>
            <person name="Roux C."/>
            <person name="Martin F.M."/>
        </authorList>
    </citation>
    <scope>NUCLEOTIDE SEQUENCE [LARGE SCALE GENOMIC DNA]</scope>
    <source>
        <strain evidence="1 2">DAOM 227022</strain>
    </source>
</reference>
<dbReference type="PANTHER" id="PTHR19288">
    <property type="entry name" value="4-NITROPHENYLPHOSPHATASE-RELATED"/>
    <property type="match status" value="1"/>
</dbReference>
<comment type="caution">
    <text evidence="1">The sequence shown here is derived from an EMBL/GenBank/DDBJ whole genome shotgun (WGS) entry which is preliminary data.</text>
</comment>
<protein>
    <submittedName>
        <fullName evidence="1">Mitochondrial PGP phosphatase</fullName>
    </submittedName>
</protein>
<dbReference type="InterPro" id="IPR027706">
    <property type="entry name" value="PGP_Pase"/>
</dbReference>
<dbReference type="AlphaFoldDB" id="A0A397TFS4"/>
<dbReference type="Proteomes" id="UP000265703">
    <property type="component" value="Unassembled WGS sequence"/>
</dbReference>
<dbReference type="Pfam" id="PF09419">
    <property type="entry name" value="PGP_phosphatase"/>
    <property type="match status" value="1"/>
</dbReference>
<proteinExistence type="predicted"/>
<dbReference type="GO" id="GO:0005739">
    <property type="term" value="C:mitochondrion"/>
    <property type="evidence" value="ECO:0007669"/>
    <property type="project" value="TreeGrafter"/>
</dbReference>
<name>A0A397TFS4_9GLOM</name>
<dbReference type="InterPro" id="IPR023214">
    <property type="entry name" value="HAD_sf"/>
</dbReference>
<dbReference type="SUPFAM" id="SSF56784">
    <property type="entry name" value="HAD-like"/>
    <property type="match status" value="1"/>
</dbReference>
<organism evidence="1 2">
    <name type="scientific">Glomus cerebriforme</name>
    <dbReference type="NCBI Taxonomy" id="658196"/>
    <lineage>
        <taxon>Eukaryota</taxon>
        <taxon>Fungi</taxon>
        <taxon>Fungi incertae sedis</taxon>
        <taxon>Mucoromycota</taxon>
        <taxon>Glomeromycotina</taxon>
        <taxon>Glomeromycetes</taxon>
        <taxon>Glomerales</taxon>
        <taxon>Glomeraceae</taxon>
        <taxon>Glomus</taxon>
    </lineage>
</organism>
<dbReference type="PANTHER" id="PTHR19288:SF25">
    <property type="entry name" value="PHOSPHATIDYLGLYCEROPHOSPHATASE GEP4, MITOCHONDRIAL"/>
    <property type="match status" value="1"/>
</dbReference>
<accession>A0A397TFS4</accession>
<dbReference type="NCBIfam" id="TIGR01668">
    <property type="entry name" value="YqeG_hyp_ppase"/>
    <property type="match status" value="1"/>
</dbReference>
<dbReference type="InterPro" id="IPR036412">
    <property type="entry name" value="HAD-like_sf"/>
</dbReference>
<dbReference type="Gene3D" id="3.40.50.1000">
    <property type="entry name" value="HAD superfamily/HAD-like"/>
    <property type="match status" value="1"/>
</dbReference>
<dbReference type="EMBL" id="QKYT01000034">
    <property type="protein sequence ID" value="RIA97093.1"/>
    <property type="molecule type" value="Genomic_DNA"/>
</dbReference>
<dbReference type="InterPro" id="IPR010021">
    <property type="entry name" value="PGPP1/Gep4"/>
</dbReference>
<sequence length="197" mass="22211">MVQSLNLNAIISSIKVFRKAHLCIPHLIVNDIRNINFYKLKSIGINALAFDKDNTLTAPYSNEIYPPFKSAWEESKKVFGNENITIVSNSPGTGDDPGFIQAGKIEKSLGVYVLRHQSKKPSCGQELTSHFAAYNPHTIAVIGDRMFTDVLFGNLNGMFTIFTRKIISEKRDNFMAAMVHFYFFVKQLSSFAYSQND</sequence>
<dbReference type="GO" id="GO:0032049">
    <property type="term" value="P:cardiolipin biosynthetic process"/>
    <property type="evidence" value="ECO:0007669"/>
    <property type="project" value="TreeGrafter"/>
</dbReference>
<dbReference type="GO" id="GO:0008962">
    <property type="term" value="F:phosphatidylglycerophosphatase activity"/>
    <property type="evidence" value="ECO:0007669"/>
    <property type="project" value="InterPro"/>
</dbReference>
<dbReference type="OrthoDB" id="198652at2759"/>
<dbReference type="STRING" id="658196.A0A397TFS4"/>
<gene>
    <name evidence="1" type="ORF">C1645_687185</name>
</gene>
<keyword evidence="2" id="KW-1185">Reference proteome</keyword>